<dbReference type="Gene3D" id="3.40.50.1820">
    <property type="entry name" value="alpha/beta hydrolase"/>
    <property type="match status" value="1"/>
</dbReference>
<dbReference type="AlphaFoldDB" id="A0A1E5T0R2"/>
<dbReference type="OrthoDB" id="9784036at2"/>
<evidence type="ECO:0000313" key="1">
    <source>
        <dbReference type="EMBL" id="OEK04951.1"/>
    </source>
</evidence>
<dbReference type="InterPro" id="IPR050583">
    <property type="entry name" value="Mycobacterial_A85_antigen"/>
</dbReference>
<protein>
    <recommendedName>
        <fullName evidence="3">Esterase</fullName>
    </recommendedName>
</protein>
<dbReference type="EMBL" id="MDGQ01000005">
    <property type="protein sequence ID" value="OEK04951.1"/>
    <property type="molecule type" value="Genomic_DNA"/>
</dbReference>
<dbReference type="Proteomes" id="UP000095552">
    <property type="component" value="Unassembled WGS sequence"/>
</dbReference>
<name>A0A1E5T0R2_9BACT</name>
<dbReference type="PANTHER" id="PTHR48098:SF6">
    <property type="entry name" value="FERRI-BACILLIBACTIN ESTERASE BESA"/>
    <property type="match status" value="1"/>
</dbReference>
<organism evidence="1 2">
    <name type="scientific">Roseivirga misakiensis</name>
    <dbReference type="NCBI Taxonomy" id="1563681"/>
    <lineage>
        <taxon>Bacteria</taxon>
        <taxon>Pseudomonadati</taxon>
        <taxon>Bacteroidota</taxon>
        <taxon>Cytophagia</taxon>
        <taxon>Cytophagales</taxon>
        <taxon>Roseivirgaceae</taxon>
        <taxon>Roseivirga</taxon>
    </lineage>
</organism>
<keyword evidence="2" id="KW-1185">Reference proteome</keyword>
<comment type="caution">
    <text evidence="1">The sequence shown here is derived from an EMBL/GenBank/DDBJ whole genome shotgun (WGS) entry which is preliminary data.</text>
</comment>
<evidence type="ECO:0008006" key="3">
    <source>
        <dbReference type="Google" id="ProtNLM"/>
    </source>
</evidence>
<dbReference type="STRING" id="1563681.BFP71_16095"/>
<gene>
    <name evidence="1" type="ORF">BFP71_16095</name>
</gene>
<proteinExistence type="predicted"/>
<accession>A0A1E5T0R2</accession>
<dbReference type="InterPro" id="IPR029058">
    <property type="entry name" value="AB_hydrolase_fold"/>
</dbReference>
<dbReference type="RefSeq" id="WP_069836455.1">
    <property type="nucleotide sequence ID" value="NZ_MDGQ01000005.1"/>
</dbReference>
<dbReference type="PANTHER" id="PTHR48098">
    <property type="entry name" value="ENTEROCHELIN ESTERASE-RELATED"/>
    <property type="match status" value="1"/>
</dbReference>
<dbReference type="InterPro" id="IPR000801">
    <property type="entry name" value="Esterase-like"/>
</dbReference>
<evidence type="ECO:0000313" key="2">
    <source>
        <dbReference type="Proteomes" id="UP000095552"/>
    </source>
</evidence>
<dbReference type="Pfam" id="PF00756">
    <property type="entry name" value="Esterase"/>
    <property type="match status" value="1"/>
</dbReference>
<reference evidence="1 2" key="1">
    <citation type="submission" date="2016-08" db="EMBL/GenBank/DDBJ databases">
        <title>Draft genome of Fabibacter sp. strain SK-8.</title>
        <authorList>
            <person name="Wong S.-K."/>
            <person name="Hamasaki K."/>
            <person name="Yoshizawa S."/>
        </authorList>
    </citation>
    <scope>NUCLEOTIDE SEQUENCE [LARGE SCALE GENOMIC DNA]</scope>
    <source>
        <strain evidence="1 2">SK-8</strain>
    </source>
</reference>
<sequence length="461" mass="52961">MKRTLSTVILFIIPLTFFGQVQKEKEEKTEVYEVFKIKSEYFKGEERTFKVALPHDYSADKKYPVIYTLDGSSMFEMVASYTKYLGNQTVVDGEDYATNVIPPSIVVGIFHNNRGIETEPNFTGLAMKEGPENLKSHIVNEIVPYINKNYAVSGYNSIIGHSNTAYFTTRLLFEPEIPFKGIIALSLVKGDETFNEKLVQTLQTNFDKVFFVGAGDKDNEFNELAQRIKSDVSSSNVAVKNYISNHTDLPAAALSDGIQHLFYKYRNFGRFPELSLEKDFDVSNYIGIYKQTIKADYGIETTMLPDDFGYFVVETVNSGNVTGFEKLLAYEKEVNNYEYPNIMKFHYRRDLKDLKEAKNLAYKILSNENGNDYRFLAGQIDVFTDFFINDLGSPNEAISFLEKAKKRFPDYTLNFNYFIAKTSIEEDVQKKKGKASLEYCRKNFKANRYFELADLGRLEMK</sequence>
<dbReference type="SUPFAM" id="SSF53474">
    <property type="entry name" value="alpha/beta-Hydrolases"/>
    <property type="match status" value="1"/>
</dbReference>